<evidence type="ECO:0000256" key="6">
    <source>
        <dbReference type="SAM" id="MobiDB-lite"/>
    </source>
</evidence>
<dbReference type="SUPFAM" id="SSF57716">
    <property type="entry name" value="Glucocorticoid receptor-like (DNA-binding domain)"/>
    <property type="match status" value="1"/>
</dbReference>
<evidence type="ECO:0000256" key="2">
    <source>
        <dbReference type="ARBA" id="ARBA00022771"/>
    </source>
</evidence>
<dbReference type="PROSITE" id="PS50950">
    <property type="entry name" value="ZF_THAP"/>
    <property type="match status" value="1"/>
</dbReference>
<keyword evidence="3" id="KW-0862">Zinc</keyword>
<evidence type="ECO:0000256" key="4">
    <source>
        <dbReference type="ARBA" id="ARBA00023125"/>
    </source>
</evidence>
<protein>
    <recommendedName>
        <fullName evidence="7">THAP-type domain-containing protein</fullName>
    </recommendedName>
</protein>
<dbReference type="AlphaFoldDB" id="A0AB34GKV3"/>
<dbReference type="PANTHER" id="PTHR47120:SF1">
    <property type="entry name" value="THAP DOMAIN-CONTAINING PROTEIN 3"/>
    <property type="match status" value="1"/>
</dbReference>
<feature type="region of interest" description="Disordered" evidence="6">
    <location>
        <begin position="1"/>
        <end position="84"/>
    </location>
</feature>
<keyword evidence="2 5" id="KW-0863">Zinc-finger</keyword>
<keyword evidence="4 5" id="KW-0238">DNA-binding</keyword>
<dbReference type="Proteomes" id="UP001159641">
    <property type="component" value="Unassembled WGS sequence"/>
</dbReference>
<keyword evidence="1" id="KW-0479">Metal-binding</keyword>
<gene>
    <name evidence="8" type="ORF">J1605_000721</name>
</gene>
<dbReference type="SMART" id="SM00980">
    <property type="entry name" value="THAP"/>
    <property type="match status" value="1"/>
</dbReference>
<feature type="domain" description="THAP-type" evidence="7">
    <location>
        <begin position="244"/>
        <end position="325"/>
    </location>
</feature>
<evidence type="ECO:0000259" key="7">
    <source>
        <dbReference type="PROSITE" id="PS50950"/>
    </source>
</evidence>
<feature type="region of interest" description="Disordered" evidence="6">
    <location>
        <begin position="354"/>
        <end position="378"/>
    </location>
</feature>
<feature type="compositionally biased region" description="Pro residues" evidence="6">
    <location>
        <begin position="57"/>
        <end position="84"/>
    </location>
</feature>
<dbReference type="PANTHER" id="PTHR47120">
    <property type="entry name" value="THAP DOMAIN-CONTAINING PROTEIN 3"/>
    <property type="match status" value="1"/>
</dbReference>
<feature type="compositionally biased region" description="Pro residues" evidence="6">
    <location>
        <begin position="23"/>
        <end position="39"/>
    </location>
</feature>
<dbReference type="InterPro" id="IPR026520">
    <property type="entry name" value="THAP3"/>
</dbReference>
<dbReference type="Pfam" id="PF05485">
    <property type="entry name" value="THAP"/>
    <property type="match status" value="1"/>
</dbReference>
<accession>A0AB34GKV3</accession>
<reference evidence="8 9" key="1">
    <citation type="submission" date="2022-11" db="EMBL/GenBank/DDBJ databases">
        <title>Whole genome sequence of Eschrichtius robustus ER-17-0199.</title>
        <authorList>
            <person name="Bruniche-Olsen A."/>
            <person name="Black A.N."/>
            <person name="Fields C.J."/>
            <person name="Walden K."/>
            <person name="Dewoody J.A."/>
        </authorList>
    </citation>
    <scope>NUCLEOTIDE SEQUENCE [LARGE SCALE GENOMIC DNA]</scope>
    <source>
        <strain evidence="8">ER-17-0199</strain>
        <tissue evidence="8">Blubber</tissue>
    </source>
</reference>
<dbReference type="EMBL" id="JAIQCJ010002152">
    <property type="protein sequence ID" value="KAJ8780678.1"/>
    <property type="molecule type" value="Genomic_DNA"/>
</dbReference>
<organism evidence="8 9">
    <name type="scientific">Eschrichtius robustus</name>
    <name type="common">California gray whale</name>
    <name type="synonym">Eschrichtius gibbosus</name>
    <dbReference type="NCBI Taxonomy" id="9764"/>
    <lineage>
        <taxon>Eukaryota</taxon>
        <taxon>Metazoa</taxon>
        <taxon>Chordata</taxon>
        <taxon>Craniata</taxon>
        <taxon>Vertebrata</taxon>
        <taxon>Euteleostomi</taxon>
        <taxon>Mammalia</taxon>
        <taxon>Eutheria</taxon>
        <taxon>Laurasiatheria</taxon>
        <taxon>Artiodactyla</taxon>
        <taxon>Whippomorpha</taxon>
        <taxon>Cetacea</taxon>
        <taxon>Mysticeti</taxon>
        <taxon>Eschrichtiidae</taxon>
        <taxon>Eschrichtius</taxon>
    </lineage>
</organism>
<sequence>MRETLAAEHSPARLQSPASLWAPPRPAPPRPAPPRPQAPPLLLAAPRSRRCRARQAPPQPLAPPPLASPAPSHDPTPPGVPAPPAGPAAAIFVRGSRAWCLEMPKSCAARQCCNRYSNRRKQLTFHRQTLTPTTPTNELCHVPSGPYDATCSGASSSELISLQPVTQLTADALRPPPTWLRGHLSASFFVTVSLLSRLGWILLISNTRQTLEHFRARAMPLSGPCPYSLPRVPISLRLMALPPLPGHGPTVTSPDTHVHLPLVQHSDMFPFSRPELLKEWVLNIGRGDFEPKQHTVICSEHFRPECFSAFGNRKNLKHNAVPTVFAFQGPPQVRAAAGPRRWVGRRAQVSFAGTAEAEDCSQGSAGRPRRPEPSRPCPALQGIRNLKLL</sequence>
<evidence type="ECO:0000313" key="8">
    <source>
        <dbReference type="EMBL" id="KAJ8780678.1"/>
    </source>
</evidence>
<dbReference type="SMART" id="SM00692">
    <property type="entry name" value="DM3"/>
    <property type="match status" value="1"/>
</dbReference>
<comment type="caution">
    <text evidence="8">The sequence shown here is derived from an EMBL/GenBank/DDBJ whole genome shotgun (WGS) entry which is preliminary data.</text>
</comment>
<evidence type="ECO:0000256" key="5">
    <source>
        <dbReference type="PROSITE-ProRule" id="PRU00309"/>
    </source>
</evidence>
<keyword evidence="9" id="KW-1185">Reference proteome</keyword>
<evidence type="ECO:0000256" key="1">
    <source>
        <dbReference type="ARBA" id="ARBA00022723"/>
    </source>
</evidence>
<name>A0AB34GKV3_ESCRO</name>
<dbReference type="GO" id="GO:0003677">
    <property type="term" value="F:DNA binding"/>
    <property type="evidence" value="ECO:0007669"/>
    <property type="project" value="UniProtKB-UniRule"/>
</dbReference>
<evidence type="ECO:0000256" key="3">
    <source>
        <dbReference type="ARBA" id="ARBA00022833"/>
    </source>
</evidence>
<dbReference type="GO" id="GO:0008270">
    <property type="term" value="F:zinc ion binding"/>
    <property type="evidence" value="ECO:0007669"/>
    <property type="project" value="UniProtKB-KW"/>
</dbReference>
<proteinExistence type="predicted"/>
<evidence type="ECO:0000313" key="9">
    <source>
        <dbReference type="Proteomes" id="UP001159641"/>
    </source>
</evidence>
<dbReference type="InterPro" id="IPR006612">
    <property type="entry name" value="THAP_Znf"/>
</dbReference>